<dbReference type="Proteomes" id="UP000474777">
    <property type="component" value="Unassembled WGS sequence"/>
</dbReference>
<dbReference type="EMBL" id="JAAGWD010000002">
    <property type="protein sequence ID" value="NEM97181.1"/>
    <property type="molecule type" value="Genomic_DNA"/>
</dbReference>
<dbReference type="SUPFAM" id="SSF158682">
    <property type="entry name" value="TerB-like"/>
    <property type="match status" value="1"/>
</dbReference>
<dbReference type="RefSeq" id="WP_163913333.1">
    <property type="nucleotide sequence ID" value="NZ_JAAGWD010000002.1"/>
</dbReference>
<dbReference type="AlphaFoldDB" id="A0A6B3LUM9"/>
<evidence type="ECO:0000313" key="2">
    <source>
        <dbReference type="Proteomes" id="UP000474777"/>
    </source>
</evidence>
<sequence>MILDQELKSHFLNLYFLALSDTQIDSEELEMLFQLGQNRGIEREEIEKIILRPDSIKFTIPQDTLTKIEYLYDYVTMILADGRVDEHEELTLRKFCKKFGFEEQNIPAIMQYLIEEATKGTEKKLIIGQVKQAL</sequence>
<accession>A0A6B3LUM9</accession>
<organism evidence="1 2">
    <name type="scientific">Pontibacter burrus</name>
    <dbReference type="NCBI Taxonomy" id="2704466"/>
    <lineage>
        <taxon>Bacteria</taxon>
        <taxon>Pseudomonadati</taxon>
        <taxon>Bacteroidota</taxon>
        <taxon>Cytophagia</taxon>
        <taxon>Cytophagales</taxon>
        <taxon>Hymenobacteraceae</taxon>
        <taxon>Pontibacter</taxon>
    </lineage>
</organism>
<evidence type="ECO:0008006" key="3">
    <source>
        <dbReference type="Google" id="ProtNLM"/>
    </source>
</evidence>
<reference evidence="1 2" key="1">
    <citation type="submission" date="2020-02" db="EMBL/GenBank/DDBJ databases">
        <authorList>
            <person name="Kim M.K."/>
        </authorList>
    </citation>
    <scope>NUCLEOTIDE SEQUENCE [LARGE SCALE GENOMIC DNA]</scope>
    <source>
        <strain evidence="1 2">BT327</strain>
    </source>
</reference>
<keyword evidence="2" id="KW-1185">Reference proteome</keyword>
<gene>
    <name evidence="1" type="ORF">GXP69_05710</name>
</gene>
<dbReference type="Gene3D" id="1.10.3680.10">
    <property type="entry name" value="TerB-like"/>
    <property type="match status" value="1"/>
</dbReference>
<dbReference type="InterPro" id="IPR029024">
    <property type="entry name" value="TerB-like"/>
</dbReference>
<proteinExistence type="predicted"/>
<name>A0A6B3LUM9_9BACT</name>
<comment type="caution">
    <text evidence="1">The sequence shown here is derived from an EMBL/GenBank/DDBJ whole genome shotgun (WGS) entry which is preliminary data.</text>
</comment>
<evidence type="ECO:0000313" key="1">
    <source>
        <dbReference type="EMBL" id="NEM97181.1"/>
    </source>
</evidence>
<protein>
    <recommendedName>
        <fullName evidence="3">TerB family tellurite resistance protein</fullName>
    </recommendedName>
</protein>